<accession>A0ACB7YBX6</accession>
<gene>
    <name evidence="1" type="ORF">Vadar_000666</name>
</gene>
<evidence type="ECO:0000313" key="1">
    <source>
        <dbReference type="EMBL" id="KAH7850632.1"/>
    </source>
</evidence>
<evidence type="ECO:0000313" key="2">
    <source>
        <dbReference type="Proteomes" id="UP000828048"/>
    </source>
</evidence>
<dbReference type="Proteomes" id="UP000828048">
    <property type="component" value="Chromosome 8"/>
</dbReference>
<name>A0ACB7YBX6_9ERIC</name>
<comment type="caution">
    <text evidence="1">The sequence shown here is derived from an EMBL/GenBank/DDBJ whole genome shotgun (WGS) entry which is preliminary data.</text>
</comment>
<proteinExistence type="predicted"/>
<protein>
    <submittedName>
        <fullName evidence="1">Uncharacterized protein</fullName>
    </submittedName>
</protein>
<sequence>MIRFCSTSTNVTNKDVVNMQPVHTLLDAIQLATRAEFQLNRTGNYRNQATTRTFNSSPVHNWPEPSKGKVVIEASQNQNDPYAPPRGNKCYRCGEVGHFSNTCPKRQSVNLLEHEDEENNHEEEKKIHQDGLMMMRACHLMYTS</sequence>
<reference evidence="1 2" key="1">
    <citation type="journal article" date="2021" name="Hortic Res">
        <title>High-quality reference genome and annotation aids understanding of berry development for evergreen blueberry (Vaccinium darrowii).</title>
        <authorList>
            <person name="Yu J."/>
            <person name="Hulse-Kemp A.M."/>
            <person name="Babiker E."/>
            <person name="Staton M."/>
        </authorList>
    </citation>
    <scope>NUCLEOTIDE SEQUENCE [LARGE SCALE GENOMIC DNA]</scope>
    <source>
        <strain evidence="2">cv. NJ 8807/NJ 8810</strain>
        <tissue evidence="1">Young leaf</tissue>
    </source>
</reference>
<keyword evidence="2" id="KW-1185">Reference proteome</keyword>
<dbReference type="EMBL" id="CM037158">
    <property type="protein sequence ID" value="KAH7850632.1"/>
    <property type="molecule type" value="Genomic_DNA"/>
</dbReference>
<organism evidence="1 2">
    <name type="scientific">Vaccinium darrowii</name>
    <dbReference type="NCBI Taxonomy" id="229202"/>
    <lineage>
        <taxon>Eukaryota</taxon>
        <taxon>Viridiplantae</taxon>
        <taxon>Streptophyta</taxon>
        <taxon>Embryophyta</taxon>
        <taxon>Tracheophyta</taxon>
        <taxon>Spermatophyta</taxon>
        <taxon>Magnoliopsida</taxon>
        <taxon>eudicotyledons</taxon>
        <taxon>Gunneridae</taxon>
        <taxon>Pentapetalae</taxon>
        <taxon>asterids</taxon>
        <taxon>Ericales</taxon>
        <taxon>Ericaceae</taxon>
        <taxon>Vaccinioideae</taxon>
        <taxon>Vaccinieae</taxon>
        <taxon>Vaccinium</taxon>
    </lineage>
</organism>